<dbReference type="Proteomes" id="UP000299102">
    <property type="component" value="Unassembled WGS sequence"/>
</dbReference>
<evidence type="ECO:0000256" key="1">
    <source>
        <dbReference type="SAM" id="MobiDB-lite"/>
    </source>
</evidence>
<keyword evidence="3" id="KW-1185">Reference proteome</keyword>
<gene>
    <name evidence="2" type="ORF">EVAR_5911_1</name>
</gene>
<sequence>MFLETWRDRWGTVRRRAVKSYTYTEPASRYYQSTPHVTRLTREQSRTTKDPCEDMARSCAPRMGQHGPPESGFISRLESELQAEPREKCKDRGRTRD</sequence>
<feature type="region of interest" description="Disordered" evidence="1">
    <location>
        <begin position="36"/>
        <end position="97"/>
    </location>
</feature>
<protein>
    <submittedName>
        <fullName evidence="2">Uncharacterized protein</fullName>
    </submittedName>
</protein>
<feature type="compositionally biased region" description="Basic and acidic residues" evidence="1">
    <location>
        <begin position="40"/>
        <end position="56"/>
    </location>
</feature>
<evidence type="ECO:0000313" key="2">
    <source>
        <dbReference type="EMBL" id="GBP12084.1"/>
    </source>
</evidence>
<organism evidence="2 3">
    <name type="scientific">Eumeta variegata</name>
    <name type="common">Bagworm moth</name>
    <name type="synonym">Eumeta japonica</name>
    <dbReference type="NCBI Taxonomy" id="151549"/>
    <lineage>
        <taxon>Eukaryota</taxon>
        <taxon>Metazoa</taxon>
        <taxon>Ecdysozoa</taxon>
        <taxon>Arthropoda</taxon>
        <taxon>Hexapoda</taxon>
        <taxon>Insecta</taxon>
        <taxon>Pterygota</taxon>
        <taxon>Neoptera</taxon>
        <taxon>Endopterygota</taxon>
        <taxon>Lepidoptera</taxon>
        <taxon>Glossata</taxon>
        <taxon>Ditrysia</taxon>
        <taxon>Tineoidea</taxon>
        <taxon>Psychidae</taxon>
        <taxon>Oiketicinae</taxon>
        <taxon>Eumeta</taxon>
    </lineage>
</organism>
<accession>A0A4C1TD72</accession>
<name>A0A4C1TD72_EUMVA</name>
<evidence type="ECO:0000313" key="3">
    <source>
        <dbReference type="Proteomes" id="UP000299102"/>
    </source>
</evidence>
<proteinExistence type="predicted"/>
<dbReference type="AlphaFoldDB" id="A0A4C1TD72"/>
<reference evidence="2 3" key="1">
    <citation type="journal article" date="2019" name="Commun. Biol.">
        <title>The bagworm genome reveals a unique fibroin gene that provides high tensile strength.</title>
        <authorList>
            <person name="Kono N."/>
            <person name="Nakamura H."/>
            <person name="Ohtoshi R."/>
            <person name="Tomita M."/>
            <person name="Numata K."/>
            <person name="Arakawa K."/>
        </authorList>
    </citation>
    <scope>NUCLEOTIDE SEQUENCE [LARGE SCALE GENOMIC DNA]</scope>
</reference>
<comment type="caution">
    <text evidence="2">The sequence shown here is derived from an EMBL/GenBank/DDBJ whole genome shotgun (WGS) entry which is preliminary data.</text>
</comment>
<dbReference type="EMBL" id="BGZK01000049">
    <property type="protein sequence ID" value="GBP12084.1"/>
    <property type="molecule type" value="Genomic_DNA"/>
</dbReference>
<feature type="compositionally biased region" description="Basic and acidic residues" evidence="1">
    <location>
        <begin position="77"/>
        <end position="97"/>
    </location>
</feature>